<evidence type="ECO:0000256" key="3">
    <source>
        <dbReference type="ARBA" id="ARBA00023125"/>
    </source>
</evidence>
<dbReference type="SMART" id="SM00346">
    <property type="entry name" value="HTH_ICLR"/>
    <property type="match status" value="1"/>
</dbReference>
<evidence type="ECO:0000256" key="5">
    <source>
        <dbReference type="ARBA" id="ARBA00058938"/>
    </source>
</evidence>
<proteinExistence type="predicted"/>
<dbReference type="SUPFAM" id="SSF55781">
    <property type="entry name" value="GAF domain-like"/>
    <property type="match status" value="1"/>
</dbReference>
<dbReference type="FunFam" id="1.10.10.10:FF:000056">
    <property type="entry name" value="IclR family transcriptional regulator"/>
    <property type="match status" value="1"/>
</dbReference>
<evidence type="ECO:0000256" key="2">
    <source>
        <dbReference type="ARBA" id="ARBA00023015"/>
    </source>
</evidence>
<evidence type="ECO:0000259" key="9">
    <source>
        <dbReference type="PROSITE" id="PS51078"/>
    </source>
</evidence>
<evidence type="ECO:0000256" key="7">
    <source>
        <dbReference type="SAM" id="MobiDB-lite"/>
    </source>
</evidence>
<dbReference type="GO" id="GO:0006071">
    <property type="term" value="P:glycerol metabolic process"/>
    <property type="evidence" value="ECO:0007669"/>
    <property type="project" value="UniProtKB-KW"/>
</dbReference>
<dbReference type="OrthoDB" id="8479143at2"/>
<dbReference type="Gene3D" id="1.10.10.10">
    <property type="entry name" value="Winged helix-like DNA-binding domain superfamily/Winged helix DNA-binding domain"/>
    <property type="match status" value="1"/>
</dbReference>
<dbReference type="Pfam" id="PF09339">
    <property type="entry name" value="HTH_IclR"/>
    <property type="match status" value="1"/>
</dbReference>
<evidence type="ECO:0000259" key="8">
    <source>
        <dbReference type="PROSITE" id="PS51077"/>
    </source>
</evidence>
<dbReference type="InterPro" id="IPR050707">
    <property type="entry name" value="HTH_MetabolicPath_Reg"/>
</dbReference>
<dbReference type="Proteomes" id="UP000199614">
    <property type="component" value="Unassembled WGS sequence"/>
</dbReference>
<dbReference type="InterPro" id="IPR014757">
    <property type="entry name" value="Tscrpt_reg_IclR_C"/>
</dbReference>
<feature type="domain" description="HTH iclR-type" evidence="8">
    <location>
        <begin position="35"/>
        <end position="96"/>
    </location>
</feature>
<protein>
    <recommendedName>
        <fullName evidence="6">Glycerol operon regulatory protein</fullName>
    </recommendedName>
</protein>
<dbReference type="PANTHER" id="PTHR30136">
    <property type="entry name" value="HELIX-TURN-HELIX TRANSCRIPTIONAL REGULATOR, ICLR FAMILY"/>
    <property type="match status" value="1"/>
</dbReference>
<feature type="compositionally biased region" description="Low complexity" evidence="7">
    <location>
        <begin position="1"/>
        <end position="11"/>
    </location>
</feature>
<dbReference type="Gene3D" id="3.30.450.40">
    <property type="match status" value="1"/>
</dbReference>
<evidence type="ECO:0000313" key="11">
    <source>
        <dbReference type="Proteomes" id="UP000199614"/>
    </source>
</evidence>
<evidence type="ECO:0000256" key="4">
    <source>
        <dbReference type="ARBA" id="ARBA00023163"/>
    </source>
</evidence>
<keyword evidence="4" id="KW-0804">Transcription</keyword>
<dbReference type="AlphaFoldDB" id="A0A1I5DK36"/>
<sequence length="281" mass="29156">MWVSPAPAGLSGASGGETAAEPLTGVAPNGGATTVQAVERTVTLLEAMADAGGRSTLSELAARSGLPMPTIHRLMRTLVGCGYVRQGPGREYSLGPRLVRLGDGAGRLVGMWARPRLVELVDALGESANLAVLDGAQVVYVAQEPGRHAMRMVTEVGRRVPPHCTAVGKALLAHLPAERVRELLRHTAMTAQTESTIIDPVAFAAELERVRERGYALDDGEQELGVRCVAVAPAAPVLVAVSVSGPSTRMTDDLVAAAVPRLRAAARALLDGMASNAASPV</sequence>
<dbReference type="STRING" id="260086.SAMN05216207_102688"/>
<reference evidence="10 11" key="1">
    <citation type="submission" date="2016-10" db="EMBL/GenBank/DDBJ databases">
        <authorList>
            <person name="de Groot N.N."/>
        </authorList>
    </citation>
    <scope>NUCLEOTIDE SEQUENCE [LARGE SCALE GENOMIC DNA]</scope>
    <source>
        <strain evidence="10 11">CGMCC 4.1877</strain>
    </source>
</reference>
<name>A0A1I5DK36_PSUAM</name>
<dbReference type="EMBL" id="FOUY01000026">
    <property type="protein sequence ID" value="SFN99624.1"/>
    <property type="molecule type" value="Genomic_DNA"/>
</dbReference>
<feature type="region of interest" description="Disordered" evidence="7">
    <location>
        <begin position="1"/>
        <end position="32"/>
    </location>
</feature>
<evidence type="ECO:0000313" key="10">
    <source>
        <dbReference type="EMBL" id="SFN99624.1"/>
    </source>
</evidence>
<keyword evidence="1" id="KW-0319">Glycerol metabolism</keyword>
<gene>
    <name evidence="10" type="ORF">SAMN05216207_102688</name>
</gene>
<dbReference type="PANTHER" id="PTHR30136:SF24">
    <property type="entry name" value="HTH-TYPE TRANSCRIPTIONAL REPRESSOR ALLR"/>
    <property type="match status" value="1"/>
</dbReference>
<dbReference type="InterPro" id="IPR029016">
    <property type="entry name" value="GAF-like_dom_sf"/>
</dbReference>
<dbReference type="InterPro" id="IPR036390">
    <property type="entry name" value="WH_DNA-bd_sf"/>
</dbReference>
<dbReference type="GO" id="GO:0003677">
    <property type="term" value="F:DNA binding"/>
    <property type="evidence" value="ECO:0007669"/>
    <property type="project" value="UniProtKB-KW"/>
</dbReference>
<organism evidence="10 11">
    <name type="scientific">Pseudonocardia ammonioxydans</name>
    <dbReference type="NCBI Taxonomy" id="260086"/>
    <lineage>
        <taxon>Bacteria</taxon>
        <taxon>Bacillati</taxon>
        <taxon>Actinomycetota</taxon>
        <taxon>Actinomycetes</taxon>
        <taxon>Pseudonocardiales</taxon>
        <taxon>Pseudonocardiaceae</taxon>
        <taxon>Pseudonocardia</taxon>
    </lineage>
</organism>
<keyword evidence="3" id="KW-0238">DNA-binding</keyword>
<dbReference type="PROSITE" id="PS51078">
    <property type="entry name" value="ICLR_ED"/>
    <property type="match status" value="1"/>
</dbReference>
<dbReference type="GO" id="GO:0045892">
    <property type="term" value="P:negative regulation of DNA-templated transcription"/>
    <property type="evidence" value="ECO:0007669"/>
    <property type="project" value="TreeGrafter"/>
</dbReference>
<keyword evidence="11" id="KW-1185">Reference proteome</keyword>
<evidence type="ECO:0000256" key="6">
    <source>
        <dbReference type="ARBA" id="ARBA00070406"/>
    </source>
</evidence>
<evidence type="ECO:0000256" key="1">
    <source>
        <dbReference type="ARBA" id="ARBA00022798"/>
    </source>
</evidence>
<dbReference type="InterPro" id="IPR036388">
    <property type="entry name" value="WH-like_DNA-bd_sf"/>
</dbReference>
<dbReference type="PROSITE" id="PS51077">
    <property type="entry name" value="HTH_ICLR"/>
    <property type="match status" value="1"/>
</dbReference>
<accession>A0A1I5DK36</accession>
<dbReference type="InterPro" id="IPR005471">
    <property type="entry name" value="Tscrpt_reg_IclR_N"/>
</dbReference>
<dbReference type="SUPFAM" id="SSF46785">
    <property type="entry name" value="Winged helix' DNA-binding domain"/>
    <property type="match status" value="1"/>
</dbReference>
<feature type="domain" description="IclR-ED" evidence="9">
    <location>
        <begin position="97"/>
        <end position="275"/>
    </location>
</feature>
<dbReference type="Pfam" id="PF01614">
    <property type="entry name" value="IclR_C"/>
    <property type="match status" value="1"/>
</dbReference>
<dbReference type="GO" id="GO:0003700">
    <property type="term" value="F:DNA-binding transcription factor activity"/>
    <property type="evidence" value="ECO:0007669"/>
    <property type="project" value="TreeGrafter"/>
</dbReference>
<dbReference type="RefSeq" id="WP_093348903.1">
    <property type="nucleotide sequence ID" value="NZ_FOUY01000026.1"/>
</dbReference>
<keyword evidence="2" id="KW-0805">Transcription regulation</keyword>
<comment type="function">
    <text evidence="5">May be an activator protein for the gylABX operon.</text>
</comment>